<accession>A0A517U3J8</accession>
<reference evidence="1 2" key="1">
    <citation type="submission" date="2019-02" db="EMBL/GenBank/DDBJ databases">
        <title>Deep-cultivation of Planctomycetes and their phenomic and genomic characterization uncovers novel biology.</title>
        <authorList>
            <person name="Wiegand S."/>
            <person name="Jogler M."/>
            <person name="Boedeker C."/>
            <person name="Pinto D."/>
            <person name="Vollmers J."/>
            <person name="Rivas-Marin E."/>
            <person name="Kohn T."/>
            <person name="Peeters S.H."/>
            <person name="Heuer A."/>
            <person name="Rast P."/>
            <person name="Oberbeckmann S."/>
            <person name="Bunk B."/>
            <person name="Jeske O."/>
            <person name="Meyerdierks A."/>
            <person name="Storesund J.E."/>
            <person name="Kallscheuer N."/>
            <person name="Luecker S."/>
            <person name="Lage O.M."/>
            <person name="Pohl T."/>
            <person name="Merkel B.J."/>
            <person name="Hornburger P."/>
            <person name="Mueller R.-W."/>
            <person name="Bruemmer F."/>
            <person name="Labrenz M."/>
            <person name="Spormann A.M."/>
            <person name="Op den Camp H."/>
            <person name="Overmann J."/>
            <person name="Amann R."/>
            <person name="Jetten M.S.M."/>
            <person name="Mascher T."/>
            <person name="Medema M.H."/>
            <person name="Devos D.P."/>
            <person name="Kaster A.-K."/>
            <person name="Ovreas L."/>
            <person name="Rohde M."/>
            <person name="Galperin M.Y."/>
            <person name="Jogler C."/>
        </authorList>
    </citation>
    <scope>NUCLEOTIDE SEQUENCE [LARGE SCALE GENOMIC DNA]</scope>
    <source>
        <strain evidence="1 2">I41</strain>
    </source>
</reference>
<evidence type="ECO:0000313" key="1">
    <source>
        <dbReference type="EMBL" id="QDT75202.1"/>
    </source>
</evidence>
<organism evidence="1 2">
    <name type="scientific">Lacipirellula limnantheis</name>
    <dbReference type="NCBI Taxonomy" id="2528024"/>
    <lineage>
        <taxon>Bacteria</taxon>
        <taxon>Pseudomonadati</taxon>
        <taxon>Planctomycetota</taxon>
        <taxon>Planctomycetia</taxon>
        <taxon>Pirellulales</taxon>
        <taxon>Lacipirellulaceae</taxon>
        <taxon>Lacipirellula</taxon>
    </lineage>
</organism>
<sequence>MSSPTTKRQPSFIDPNRLYALRGFQIDADITPTRMREARLQGVKPTMLKIGKRVFIRGADAIDYLERLAELSAPK</sequence>
<proteinExistence type="predicted"/>
<dbReference type="RefSeq" id="WP_145434886.1">
    <property type="nucleotide sequence ID" value="NZ_CP036339.1"/>
</dbReference>
<name>A0A517U3J8_9BACT</name>
<dbReference type="Proteomes" id="UP000317909">
    <property type="component" value="Chromosome"/>
</dbReference>
<dbReference type="KEGG" id="llh:I41_44120"/>
<evidence type="ECO:0000313" key="2">
    <source>
        <dbReference type="Proteomes" id="UP000317909"/>
    </source>
</evidence>
<keyword evidence="2" id="KW-1185">Reference proteome</keyword>
<evidence type="ECO:0008006" key="3">
    <source>
        <dbReference type="Google" id="ProtNLM"/>
    </source>
</evidence>
<dbReference type="AlphaFoldDB" id="A0A517U3J8"/>
<dbReference type="OrthoDB" id="290514at2"/>
<gene>
    <name evidence="1" type="ORF">I41_44120</name>
</gene>
<protein>
    <recommendedName>
        <fullName evidence="3">DNA-binding protein</fullName>
    </recommendedName>
</protein>
<dbReference type="EMBL" id="CP036339">
    <property type="protein sequence ID" value="QDT75202.1"/>
    <property type="molecule type" value="Genomic_DNA"/>
</dbReference>